<feature type="region of interest" description="Disordered" evidence="6">
    <location>
        <begin position="230"/>
        <end position="265"/>
    </location>
</feature>
<comment type="subcellular location">
    <subcellularLocation>
        <location evidence="1 5">Nucleus</location>
    </subcellularLocation>
</comment>
<keyword evidence="8" id="KW-1185">Reference proteome</keyword>
<comment type="caution">
    <text evidence="7">The sequence shown here is derived from an EMBL/GenBank/DDBJ whole genome shotgun (WGS) entry which is preliminary data.</text>
</comment>
<sequence length="336" mass="38673">MIKISGLKLELEEMDIPHFDLKPTAVQKTVDPLVDVGHLIIVDRDNIEGDVRENLLSRARKNAQYLFNKIWELNRKRVEEAVMAELPKSSFILPREKKLPEKKEPTKWEKYAAAKGITKRKKCKKVFDDTTKEWKPTYGYKRGNDNTKDWLIEIPEGADPNKDYFGERAEKKKERIAKNETQRLKNLARQMGSTLRKGPSMDANIGVGVAPEEKSKEHLRFAVDRARAATASAGKYQRLAKGEKENVKTGKKRKFLPNEAGGEKQHALKIWEKLKSKKAKVIEEKAAAIAGPAKQENKQKKGNKPMRQKSQIHRQQWFKNKKSENKKKRGNVKKNK</sequence>
<feature type="region of interest" description="Disordered" evidence="6">
    <location>
        <begin position="286"/>
        <end position="336"/>
    </location>
</feature>
<feature type="compositionally biased region" description="Basic residues" evidence="6">
    <location>
        <begin position="324"/>
        <end position="336"/>
    </location>
</feature>
<keyword evidence="4 5" id="KW-0539">Nucleus</keyword>
<evidence type="ECO:0000256" key="1">
    <source>
        <dbReference type="ARBA" id="ARBA00004123"/>
    </source>
</evidence>
<reference evidence="7 8" key="1">
    <citation type="submission" date="2023-08" db="EMBL/GenBank/DDBJ databases">
        <title>A Necator americanus chromosomal reference genome.</title>
        <authorList>
            <person name="Ilik V."/>
            <person name="Petrzelkova K.J."/>
            <person name="Pardy F."/>
            <person name="Fuh T."/>
            <person name="Niatou-Singa F.S."/>
            <person name="Gouil Q."/>
            <person name="Baker L."/>
            <person name="Ritchie M.E."/>
            <person name="Jex A.R."/>
            <person name="Gazzola D."/>
            <person name="Li H."/>
            <person name="Toshio Fujiwara R."/>
            <person name="Zhan B."/>
            <person name="Aroian R.V."/>
            <person name="Pafco B."/>
            <person name="Schwarz E.M."/>
        </authorList>
    </citation>
    <scope>NUCLEOTIDE SEQUENCE [LARGE SCALE GENOMIC DNA]</scope>
    <source>
        <strain evidence="7 8">Aroian</strain>
        <tissue evidence="7">Whole animal</tissue>
    </source>
</reference>
<evidence type="ECO:0000256" key="2">
    <source>
        <dbReference type="ARBA" id="ARBA00010077"/>
    </source>
</evidence>
<evidence type="ECO:0000313" key="7">
    <source>
        <dbReference type="EMBL" id="KAK6749492.1"/>
    </source>
</evidence>
<accession>A0ABR1DG81</accession>
<keyword evidence="3 5" id="KW-0690">Ribosome biogenesis</keyword>
<dbReference type="InterPro" id="IPR007023">
    <property type="entry name" value="Ribosom_reg"/>
</dbReference>
<organism evidence="7 8">
    <name type="scientific">Necator americanus</name>
    <name type="common">Human hookworm</name>
    <dbReference type="NCBI Taxonomy" id="51031"/>
    <lineage>
        <taxon>Eukaryota</taxon>
        <taxon>Metazoa</taxon>
        <taxon>Ecdysozoa</taxon>
        <taxon>Nematoda</taxon>
        <taxon>Chromadorea</taxon>
        <taxon>Rhabditida</taxon>
        <taxon>Rhabditina</taxon>
        <taxon>Rhabditomorpha</taxon>
        <taxon>Strongyloidea</taxon>
        <taxon>Ancylostomatidae</taxon>
        <taxon>Bunostominae</taxon>
        <taxon>Necator</taxon>
    </lineage>
</organism>
<evidence type="ECO:0000256" key="4">
    <source>
        <dbReference type="ARBA" id="ARBA00023242"/>
    </source>
</evidence>
<evidence type="ECO:0000256" key="6">
    <source>
        <dbReference type="SAM" id="MobiDB-lite"/>
    </source>
</evidence>
<proteinExistence type="inferred from homology"/>
<name>A0ABR1DG81_NECAM</name>
<dbReference type="EMBL" id="JAVFWL010000004">
    <property type="protein sequence ID" value="KAK6749492.1"/>
    <property type="molecule type" value="Genomic_DNA"/>
</dbReference>
<dbReference type="Proteomes" id="UP001303046">
    <property type="component" value="Unassembled WGS sequence"/>
</dbReference>
<dbReference type="Pfam" id="PF04939">
    <property type="entry name" value="RRS1"/>
    <property type="match status" value="1"/>
</dbReference>
<comment type="function">
    <text evidence="5">Involved in ribosomal large subunit assembly.</text>
</comment>
<comment type="similarity">
    <text evidence="2 5">Belongs to the RRS1 family.</text>
</comment>
<evidence type="ECO:0000256" key="3">
    <source>
        <dbReference type="ARBA" id="ARBA00022517"/>
    </source>
</evidence>
<gene>
    <name evidence="7" type="primary">Necator_chrIV.g15147</name>
    <name evidence="7" type="ORF">RB195_001852</name>
</gene>
<feature type="compositionally biased region" description="Basic residues" evidence="6">
    <location>
        <begin position="300"/>
        <end position="312"/>
    </location>
</feature>
<evidence type="ECO:0000256" key="5">
    <source>
        <dbReference type="RuleBase" id="RU364132"/>
    </source>
</evidence>
<feature type="region of interest" description="Disordered" evidence="6">
    <location>
        <begin position="193"/>
        <end position="213"/>
    </location>
</feature>
<protein>
    <recommendedName>
        <fullName evidence="5">Ribosome biogenesis regulatory protein</fullName>
    </recommendedName>
</protein>
<evidence type="ECO:0000313" key="8">
    <source>
        <dbReference type="Proteomes" id="UP001303046"/>
    </source>
</evidence>